<dbReference type="InParanoid" id="M1DKW2"/>
<reference evidence="2" key="2">
    <citation type="submission" date="2015-06" db="UniProtKB">
        <authorList>
            <consortium name="EnsemblPlants"/>
        </authorList>
    </citation>
    <scope>IDENTIFICATION</scope>
    <source>
        <strain evidence="2">DM1-3 516 R44</strain>
    </source>
</reference>
<feature type="region of interest" description="Disordered" evidence="1">
    <location>
        <begin position="32"/>
        <end position="77"/>
    </location>
</feature>
<dbReference type="PaxDb" id="4113-PGSC0003DMT400090658"/>
<evidence type="ECO:0000313" key="3">
    <source>
        <dbReference type="Proteomes" id="UP000011115"/>
    </source>
</evidence>
<organism evidence="2 3">
    <name type="scientific">Solanum tuberosum</name>
    <name type="common">Potato</name>
    <dbReference type="NCBI Taxonomy" id="4113"/>
    <lineage>
        <taxon>Eukaryota</taxon>
        <taxon>Viridiplantae</taxon>
        <taxon>Streptophyta</taxon>
        <taxon>Embryophyta</taxon>
        <taxon>Tracheophyta</taxon>
        <taxon>Spermatophyta</taxon>
        <taxon>Magnoliopsida</taxon>
        <taxon>eudicotyledons</taxon>
        <taxon>Gunneridae</taxon>
        <taxon>Pentapetalae</taxon>
        <taxon>asterids</taxon>
        <taxon>lamiids</taxon>
        <taxon>Solanales</taxon>
        <taxon>Solanaceae</taxon>
        <taxon>Solanoideae</taxon>
        <taxon>Solaneae</taxon>
        <taxon>Solanum</taxon>
    </lineage>
</organism>
<evidence type="ECO:0000256" key="1">
    <source>
        <dbReference type="SAM" id="MobiDB-lite"/>
    </source>
</evidence>
<dbReference type="EnsemblPlants" id="PGSC0003DMT400090658">
    <property type="protein sequence ID" value="PGSC0003DMT400090658"/>
    <property type="gene ID" value="PGSC0003DMG400040229"/>
</dbReference>
<proteinExistence type="predicted"/>
<feature type="compositionally biased region" description="Acidic residues" evidence="1">
    <location>
        <begin position="65"/>
        <end position="77"/>
    </location>
</feature>
<evidence type="ECO:0000313" key="2">
    <source>
        <dbReference type="EnsemblPlants" id="PGSC0003DMT400090658"/>
    </source>
</evidence>
<accession>M1DKW2</accession>
<feature type="compositionally biased region" description="Basic and acidic residues" evidence="1">
    <location>
        <begin position="52"/>
        <end position="63"/>
    </location>
</feature>
<dbReference type="AlphaFoldDB" id="M1DKW2"/>
<dbReference type="HOGENOM" id="CLU_1083405_0_0_1"/>
<name>M1DKW2_SOLTU</name>
<keyword evidence="3" id="KW-1185">Reference proteome</keyword>
<sequence length="257" mass="28523">MSSIASDPCDYYMGYYDCNDGVYGCEDDGDYGGYDDSHDQEPNGNESYYSRGEYEKNGDHSYYGEDGEDDKPCDGSYDDDGACERSYSYSESENCSYDGDGTYYTSHSKDEGTSMMGGETRVPNKEPTIEGVMDALLGCPNIPKGVSFQGKEDLLVRVKGELACFNSPMVVDHSLFKYNVLFEDDEITPNCPPKDGNLFLEDESTRVGKDYDEKEGGICFIITSSSLCVPILKGMTNDFEPISSHTYENTLDEVVLQ</sequence>
<protein>
    <submittedName>
        <fullName evidence="2">Histidine-rich glycoprotein</fullName>
    </submittedName>
</protein>
<dbReference type="Gramene" id="PGSC0003DMT400090658">
    <property type="protein sequence ID" value="PGSC0003DMT400090658"/>
    <property type="gene ID" value="PGSC0003DMG400040229"/>
</dbReference>
<dbReference type="Proteomes" id="UP000011115">
    <property type="component" value="Unassembled WGS sequence"/>
</dbReference>
<reference evidence="3" key="1">
    <citation type="journal article" date="2011" name="Nature">
        <title>Genome sequence and analysis of the tuber crop potato.</title>
        <authorList>
            <consortium name="The Potato Genome Sequencing Consortium"/>
        </authorList>
    </citation>
    <scope>NUCLEOTIDE SEQUENCE [LARGE SCALE GENOMIC DNA]</scope>
    <source>
        <strain evidence="3">cv. DM1-3 516 R44</strain>
    </source>
</reference>